<sequence length="223" mass="24582">MDRRGKRKALGLVSAVALTAWVPYRAAEAEELSAPVDNLFPHVTLDIPCFDQDPGGDNFPCQTDSAGLVYYIQSSVDIGDSTQLGTRRVVKTMTEQFDPTHLVVTRTSNPTYTGTGITDIIFQKSSVGFEGSTIGFTWCDDALDGYRCDQQYVRFKHDPNVFFPDRALICHEAGHAVGLLHGNDSYPFTSNTSTSVNGCMVTPHNSTVNWLRSTSIYNITGEW</sequence>
<organism evidence="2 3">
    <name type="scientific">Nostocoides australiense Ben110</name>
    <dbReference type="NCBI Taxonomy" id="1193182"/>
    <lineage>
        <taxon>Bacteria</taxon>
        <taxon>Bacillati</taxon>
        <taxon>Actinomycetota</taxon>
        <taxon>Actinomycetes</taxon>
        <taxon>Micrococcales</taxon>
        <taxon>Intrasporangiaceae</taxon>
        <taxon>Nostocoides</taxon>
    </lineage>
</organism>
<evidence type="ECO:0000313" key="3">
    <source>
        <dbReference type="Proteomes" id="UP000035763"/>
    </source>
</evidence>
<dbReference type="STRING" id="1193182.BN11_2330013"/>
<dbReference type="SUPFAM" id="SSF55486">
    <property type="entry name" value="Metalloproteases ('zincins'), catalytic domain"/>
    <property type="match status" value="1"/>
</dbReference>
<feature type="chain" id="PRO_5038987127" description="Peptidase M10 metallopeptidase domain-containing protein" evidence="1">
    <location>
        <begin position="27"/>
        <end position="223"/>
    </location>
</feature>
<name>W6JWH0_9MICO</name>
<dbReference type="Proteomes" id="UP000035763">
    <property type="component" value="Unassembled WGS sequence"/>
</dbReference>
<evidence type="ECO:0000256" key="1">
    <source>
        <dbReference type="SAM" id="SignalP"/>
    </source>
</evidence>
<dbReference type="AlphaFoldDB" id="W6JWH0"/>
<reference evidence="2 3" key="1">
    <citation type="journal article" date="2013" name="ISME J.">
        <title>A metabolic model for members of the genus Tetrasphaera involved in enhanced biological phosphorus removal.</title>
        <authorList>
            <person name="Kristiansen R."/>
            <person name="Nguyen H.T.T."/>
            <person name="Saunders A.M."/>
            <person name="Nielsen J.L."/>
            <person name="Wimmer R."/>
            <person name="Le V.Q."/>
            <person name="McIlroy S.J."/>
            <person name="Petrovski S."/>
            <person name="Seviour R.J."/>
            <person name="Calteau A."/>
            <person name="Nielsen K.L."/>
            <person name="Nielsen P.H."/>
        </authorList>
    </citation>
    <scope>NUCLEOTIDE SEQUENCE [LARGE SCALE GENOMIC DNA]</scope>
    <source>
        <strain evidence="2 3">Ben110</strain>
    </source>
</reference>
<gene>
    <name evidence="2" type="ORF">BN11_2330013</name>
</gene>
<dbReference type="OrthoDB" id="5119073at2"/>
<proteinExistence type="predicted"/>
<comment type="caution">
    <text evidence="2">The sequence shown here is derived from an EMBL/GenBank/DDBJ whole genome shotgun (WGS) entry which is preliminary data.</text>
</comment>
<dbReference type="RefSeq" id="WP_157044163.1">
    <property type="nucleotide sequence ID" value="NZ_HG764815.1"/>
</dbReference>
<protein>
    <recommendedName>
        <fullName evidence="4">Peptidase M10 metallopeptidase domain-containing protein</fullName>
    </recommendedName>
</protein>
<accession>W6JWH0</accession>
<evidence type="ECO:0008006" key="4">
    <source>
        <dbReference type="Google" id="ProtNLM"/>
    </source>
</evidence>
<dbReference type="EMBL" id="CAJA01000150">
    <property type="protein sequence ID" value="CCH73116.1"/>
    <property type="molecule type" value="Genomic_DNA"/>
</dbReference>
<evidence type="ECO:0000313" key="2">
    <source>
        <dbReference type="EMBL" id="CCH73116.1"/>
    </source>
</evidence>
<keyword evidence="1" id="KW-0732">Signal</keyword>
<keyword evidence="3" id="KW-1185">Reference proteome</keyword>
<feature type="signal peptide" evidence="1">
    <location>
        <begin position="1"/>
        <end position="26"/>
    </location>
</feature>